<dbReference type="AlphaFoldDB" id="A0A146LPD5"/>
<name>A0A146LPD5_LYGHE</name>
<feature type="coiled-coil region" evidence="9">
    <location>
        <begin position="170"/>
        <end position="206"/>
    </location>
</feature>
<keyword evidence="10" id="KW-0812">Transmembrane</keyword>
<evidence type="ECO:0000256" key="6">
    <source>
        <dbReference type="ARBA" id="ARBA00023274"/>
    </source>
</evidence>
<protein>
    <recommendedName>
        <fullName evidence="7">Small ribosomal subunit protein mS26</fullName>
    </recommendedName>
    <alternativeName>
        <fullName evidence="8">28S ribosomal protein S26, mitochondrial</fullName>
    </alternativeName>
</protein>
<accession>A0A146LPD5</accession>
<keyword evidence="5" id="KW-0496">Mitochondrion</keyword>
<organism evidence="11">
    <name type="scientific">Lygus hesperus</name>
    <name type="common">Western plant bug</name>
    <dbReference type="NCBI Taxonomy" id="30085"/>
    <lineage>
        <taxon>Eukaryota</taxon>
        <taxon>Metazoa</taxon>
        <taxon>Ecdysozoa</taxon>
        <taxon>Arthropoda</taxon>
        <taxon>Hexapoda</taxon>
        <taxon>Insecta</taxon>
        <taxon>Pterygota</taxon>
        <taxon>Neoptera</taxon>
        <taxon>Paraneoptera</taxon>
        <taxon>Hemiptera</taxon>
        <taxon>Heteroptera</taxon>
        <taxon>Panheteroptera</taxon>
        <taxon>Cimicomorpha</taxon>
        <taxon>Miridae</taxon>
        <taxon>Mirini</taxon>
        <taxon>Lygus</taxon>
    </lineage>
</organism>
<feature type="transmembrane region" description="Helical" evidence="10">
    <location>
        <begin position="26"/>
        <end position="44"/>
    </location>
</feature>
<dbReference type="PANTHER" id="PTHR21035">
    <property type="entry name" value="28S RIBOSOMAL PROTEIN S26, MITOCHONDRIAL"/>
    <property type="match status" value="1"/>
</dbReference>
<evidence type="ECO:0000256" key="4">
    <source>
        <dbReference type="ARBA" id="ARBA00022980"/>
    </source>
</evidence>
<keyword evidence="4 11" id="KW-0689">Ribosomal protein</keyword>
<dbReference type="GO" id="GO:0005763">
    <property type="term" value="C:mitochondrial small ribosomal subunit"/>
    <property type="evidence" value="ECO:0007669"/>
    <property type="project" value="InterPro"/>
</dbReference>
<evidence type="ECO:0000256" key="5">
    <source>
        <dbReference type="ARBA" id="ARBA00023128"/>
    </source>
</evidence>
<feature type="non-terminal residue" evidence="11">
    <location>
        <position position="1"/>
    </location>
</feature>
<evidence type="ECO:0000256" key="10">
    <source>
        <dbReference type="SAM" id="Phobius"/>
    </source>
</evidence>
<proteinExistence type="inferred from homology"/>
<reference evidence="11" key="1">
    <citation type="journal article" date="2016" name="Gigascience">
        <title>De novo construction of an expanded transcriptome assembly for the western tarnished plant bug, Lygus hesperus.</title>
        <authorList>
            <person name="Tassone E.E."/>
            <person name="Geib S.M."/>
            <person name="Hall B."/>
            <person name="Fabrick J.A."/>
            <person name="Brent C.S."/>
            <person name="Hull J.J."/>
        </authorList>
    </citation>
    <scope>NUCLEOTIDE SEQUENCE</scope>
</reference>
<keyword evidence="10" id="KW-0472">Membrane</keyword>
<dbReference type="EMBL" id="GDHC01010023">
    <property type="protein sequence ID" value="JAQ08606.1"/>
    <property type="molecule type" value="Transcribed_RNA"/>
</dbReference>
<dbReference type="PANTHER" id="PTHR21035:SF2">
    <property type="entry name" value="SMALL RIBOSOMAL SUBUNIT PROTEIN MS26"/>
    <property type="match status" value="1"/>
</dbReference>
<evidence type="ECO:0000256" key="8">
    <source>
        <dbReference type="ARBA" id="ARBA00035344"/>
    </source>
</evidence>
<keyword evidence="10" id="KW-1133">Transmembrane helix</keyword>
<evidence type="ECO:0000256" key="3">
    <source>
        <dbReference type="ARBA" id="ARBA00022946"/>
    </source>
</evidence>
<comment type="subcellular location">
    <subcellularLocation>
        <location evidence="1">Mitochondrion</location>
    </subcellularLocation>
</comment>
<gene>
    <name evidence="11" type="primary">mRpS26</name>
    <name evidence="11" type="ORF">g.21274</name>
</gene>
<keyword evidence="6" id="KW-0687">Ribonucleoprotein</keyword>
<keyword evidence="3" id="KW-0809">Transit peptide</keyword>
<dbReference type="InterPro" id="IPR026140">
    <property type="entry name" value="Ribosomal_mS26"/>
</dbReference>
<sequence>DMKSKRRRRRQTDNVNVITESSRVRVVRCSSSVLILYLFNFLFLQQTLPFLQKVVLLLLASDSIMFRRIVCNLTDQMSPSPFSQVQVRWRKKPRWLPVAKSRMFRVSERKRCPPDEYEELKRLHNNYRTQMKSLREYFSERTLAMSTGEEVLAEIAKREEDAHQEAIRINLEWNARVAELREKVLAEEKERESEEILEAVEKARKVALEMKMKAEEIVRQEKEKAKHYITPENIDEAINKALDNPVDYEFAIDLDENIIKGRRTKPVQNLQEEDQKVAMTA</sequence>
<keyword evidence="9" id="KW-0175">Coiled coil</keyword>
<evidence type="ECO:0000256" key="1">
    <source>
        <dbReference type="ARBA" id="ARBA00004173"/>
    </source>
</evidence>
<evidence type="ECO:0000256" key="7">
    <source>
        <dbReference type="ARBA" id="ARBA00035138"/>
    </source>
</evidence>
<evidence type="ECO:0000256" key="2">
    <source>
        <dbReference type="ARBA" id="ARBA00009672"/>
    </source>
</evidence>
<comment type="similarity">
    <text evidence="2">Belongs to the mitochondrion-specific ribosomal protein mS26 family.</text>
</comment>
<evidence type="ECO:0000313" key="11">
    <source>
        <dbReference type="EMBL" id="JAQ08606.1"/>
    </source>
</evidence>
<evidence type="ECO:0000256" key="9">
    <source>
        <dbReference type="SAM" id="Coils"/>
    </source>
</evidence>
<dbReference type="Pfam" id="PF14943">
    <property type="entry name" value="MRP-S26"/>
    <property type="match status" value="1"/>
</dbReference>